<name>A0A7Z0GM88_9MICC</name>
<dbReference type="AlphaFoldDB" id="A0A7Z0GM88"/>
<feature type="chain" id="PRO_5038842491" description="GerMN domain-containing protein" evidence="2">
    <location>
        <begin position="22"/>
        <end position="223"/>
    </location>
</feature>
<evidence type="ECO:0000256" key="1">
    <source>
        <dbReference type="SAM" id="MobiDB-lite"/>
    </source>
</evidence>
<accession>A0A7Z0GM88</accession>
<gene>
    <name evidence="4" type="ORF">HNR09_001983</name>
</gene>
<feature type="domain" description="GerMN" evidence="3">
    <location>
        <begin position="100"/>
        <end position="201"/>
    </location>
</feature>
<dbReference type="PROSITE" id="PS51257">
    <property type="entry name" value="PROKAR_LIPOPROTEIN"/>
    <property type="match status" value="1"/>
</dbReference>
<dbReference type="Proteomes" id="UP000535437">
    <property type="component" value="Unassembled WGS sequence"/>
</dbReference>
<evidence type="ECO:0000259" key="3">
    <source>
        <dbReference type="Pfam" id="PF10646"/>
    </source>
</evidence>
<feature type="signal peptide" evidence="2">
    <location>
        <begin position="1"/>
        <end position="21"/>
    </location>
</feature>
<dbReference type="EMBL" id="JACCFY010000001">
    <property type="protein sequence ID" value="NYJ78572.1"/>
    <property type="molecule type" value="Genomic_DNA"/>
</dbReference>
<reference evidence="4 5" key="1">
    <citation type="submission" date="2020-07" db="EMBL/GenBank/DDBJ databases">
        <title>Sequencing the genomes of 1000 actinobacteria strains.</title>
        <authorList>
            <person name="Klenk H.-P."/>
        </authorList>
    </citation>
    <scope>NUCLEOTIDE SEQUENCE [LARGE SCALE GENOMIC DNA]</scope>
    <source>
        <strain evidence="4 5">DSM 15475</strain>
    </source>
</reference>
<keyword evidence="2" id="KW-0732">Signal</keyword>
<feature type="region of interest" description="Disordered" evidence="1">
    <location>
        <begin position="26"/>
        <end position="45"/>
    </location>
</feature>
<dbReference type="RefSeq" id="WP_179541897.1">
    <property type="nucleotide sequence ID" value="NZ_BAAALL010000005.1"/>
</dbReference>
<evidence type="ECO:0000256" key="2">
    <source>
        <dbReference type="SAM" id="SignalP"/>
    </source>
</evidence>
<dbReference type="Pfam" id="PF10646">
    <property type="entry name" value="Germane"/>
    <property type="match status" value="1"/>
</dbReference>
<comment type="caution">
    <text evidence="4">The sequence shown here is derived from an EMBL/GenBank/DDBJ whole genome shotgun (WGS) entry which is preliminary data.</text>
</comment>
<dbReference type="InterPro" id="IPR019606">
    <property type="entry name" value="GerMN"/>
</dbReference>
<protein>
    <recommendedName>
        <fullName evidence="3">GerMN domain-containing protein</fullName>
    </recommendedName>
</protein>
<organism evidence="4 5">
    <name type="scientific">Nesterenkonia xinjiangensis</name>
    <dbReference type="NCBI Taxonomy" id="225327"/>
    <lineage>
        <taxon>Bacteria</taxon>
        <taxon>Bacillati</taxon>
        <taxon>Actinomycetota</taxon>
        <taxon>Actinomycetes</taxon>
        <taxon>Micrococcales</taxon>
        <taxon>Micrococcaceae</taxon>
        <taxon>Nesterenkonia</taxon>
    </lineage>
</organism>
<evidence type="ECO:0000313" key="5">
    <source>
        <dbReference type="Proteomes" id="UP000535437"/>
    </source>
</evidence>
<sequence>MTIRRSHRLCGVAAAAVLLLAACGGDEDDSPPDPEQAIPVPEHEADDSVRLPIGLVSPEGHSVNAPISEDGQVEIQEEAGSVQQTEVARTAPFGCDDTVSVIATVPMVTDDPAQAAVEFLLQDQHYHHGEPAFRNPLAISDELEVETVAVDGDVVTVELSGQPAVRSTCESWQIYTQLDATARAATGADRSEILLDGEPLTISLGIDVGEVPVTLQRVTEVLR</sequence>
<evidence type="ECO:0000313" key="4">
    <source>
        <dbReference type="EMBL" id="NYJ78572.1"/>
    </source>
</evidence>
<keyword evidence="5" id="KW-1185">Reference proteome</keyword>
<proteinExistence type="predicted"/>